<dbReference type="Gene3D" id="3.20.20.100">
    <property type="entry name" value="NADP-dependent oxidoreductase domain"/>
    <property type="match status" value="1"/>
</dbReference>
<dbReference type="PROSITE" id="PS00062">
    <property type="entry name" value="ALDOKETO_REDUCTASE_2"/>
    <property type="match status" value="1"/>
</dbReference>
<dbReference type="RefSeq" id="XP_041135183.1">
    <property type="nucleotide sequence ID" value="XM_041280300.1"/>
</dbReference>
<feature type="domain" description="NADP-dependent oxidoreductase" evidence="10">
    <location>
        <begin position="22"/>
        <end position="291"/>
    </location>
</feature>
<proteinExistence type="predicted"/>
<evidence type="ECO:0000313" key="11">
    <source>
        <dbReference type="EMBL" id="QOU18690.1"/>
    </source>
</evidence>
<dbReference type="InterPro" id="IPR020471">
    <property type="entry name" value="AKR"/>
</dbReference>
<dbReference type="InterPro" id="IPR018170">
    <property type="entry name" value="Aldo/ket_reductase_CS"/>
</dbReference>
<evidence type="ECO:0000256" key="5">
    <source>
        <dbReference type="ARBA" id="ARBA00079693"/>
    </source>
</evidence>
<evidence type="ECO:0000256" key="3">
    <source>
        <dbReference type="ARBA" id="ARBA00051098"/>
    </source>
</evidence>
<dbReference type="OrthoDB" id="416253at2759"/>
<dbReference type="PROSITE" id="PS00798">
    <property type="entry name" value="ALDOKETO_REDUCTASE_1"/>
    <property type="match status" value="1"/>
</dbReference>
<dbReference type="EMBL" id="CP063132">
    <property type="protein sequence ID" value="QOU18690.1"/>
    <property type="molecule type" value="Genomic_DNA"/>
</dbReference>
<dbReference type="PIRSF" id="PIRSF000097">
    <property type="entry name" value="AKR"/>
    <property type="match status" value="1"/>
</dbReference>
<dbReference type="Pfam" id="PF00248">
    <property type="entry name" value="Aldo_ket_red"/>
    <property type="match status" value="1"/>
</dbReference>
<reference evidence="11" key="1">
    <citation type="submission" date="2020-10" db="EMBL/GenBank/DDBJ databases">
        <authorList>
            <person name="Palmer J.M."/>
        </authorList>
    </citation>
    <scope>NUCLEOTIDE SEQUENCE</scope>
    <source>
        <strain evidence="11">UCD 2041</strain>
    </source>
</reference>
<dbReference type="GeneID" id="64573682"/>
<accession>A0A871R997</accession>
<dbReference type="AlphaFoldDB" id="A0A871R997"/>
<evidence type="ECO:0000256" key="6">
    <source>
        <dbReference type="ARBA" id="ARBA00081322"/>
    </source>
</evidence>
<dbReference type="InterPro" id="IPR023210">
    <property type="entry name" value="NADP_OxRdtase_dom"/>
</dbReference>
<comment type="catalytic activity">
    <reaction evidence="2">
        <text>(R)-pantolactone + NADP(+) = 2-dehydropantolactone + NADPH + H(+)</text>
        <dbReference type="Rhea" id="RHEA:18981"/>
        <dbReference type="ChEBI" id="CHEBI:15378"/>
        <dbReference type="ChEBI" id="CHEBI:16719"/>
        <dbReference type="ChEBI" id="CHEBI:18395"/>
        <dbReference type="ChEBI" id="CHEBI:57783"/>
        <dbReference type="ChEBI" id="CHEBI:58349"/>
        <dbReference type="EC" id="1.1.1.358"/>
    </reaction>
</comment>
<dbReference type="Proteomes" id="UP000663131">
    <property type="component" value="Chromosome 4"/>
</dbReference>
<dbReference type="EC" id="1.1.1.358" evidence="4"/>
<evidence type="ECO:0000256" key="4">
    <source>
        <dbReference type="ARBA" id="ARBA00066965"/>
    </source>
</evidence>
<dbReference type="FunFam" id="3.20.20.100:FF:000002">
    <property type="entry name" value="2,5-diketo-D-gluconic acid reductase A"/>
    <property type="match status" value="1"/>
</dbReference>
<reference evidence="11" key="2">
    <citation type="journal article" name="BMC Genomics">
        <title>New genome assemblies reveal patterns of domestication and adaptation across Brettanomyces (Dekkera) species.</title>
        <authorList>
            <person name="Roach M.J."/>
            <person name="Borneman A.R."/>
        </authorList>
    </citation>
    <scope>NUCLEOTIDE SEQUENCE</scope>
    <source>
        <strain evidence="11">UCD 2041</strain>
    </source>
</reference>
<dbReference type="GO" id="GO:0042180">
    <property type="term" value="P:ketone metabolic process"/>
    <property type="evidence" value="ECO:0007669"/>
    <property type="project" value="UniProtKB-ARBA"/>
</dbReference>
<dbReference type="SUPFAM" id="SSF51430">
    <property type="entry name" value="NAD(P)-linked oxidoreductase"/>
    <property type="match status" value="1"/>
</dbReference>
<feature type="site" description="Lowers pKa of active site Tyr" evidence="9">
    <location>
        <position position="84"/>
    </location>
</feature>
<evidence type="ECO:0000313" key="12">
    <source>
        <dbReference type="Proteomes" id="UP000663131"/>
    </source>
</evidence>
<evidence type="ECO:0000256" key="8">
    <source>
        <dbReference type="PIRSR" id="PIRSR000097-2"/>
    </source>
</evidence>
<dbReference type="PROSITE" id="PS00063">
    <property type="entry name" value="ALDOKETO_REDUCTASE_3"/>
    <property type="match status" value="1"/>
</dbReference>
<evidence type="ECO:0000256" key="7">
    <source>
        <dbReference type="PIRSR" id="PIRSR000097-1"/>
    </source>
</evidence>
<evidence type="ECO:0000256" key="2">
    <source>
        <dbReference type="ARBA" id="ARBA00050878"/>
    </source>
</evidence>
<name>A0A871R997_DEKBR</name>
<dbReference type="InterPro" id="IPR036812">
    <property type="entry name" value="NAD(P)_OxRdtase_dom_sf"/>
</dbReference>
<feature type="active site" description="Proton donor" evidence="7">
    <location>
        <position position="55"/>
    </location>
</feature>
<dbReference type="KEGG" id="bbrx:BRETT_001758"/>
<keyword evidence="1" id="KW-0560">Oxidoreductase</keyword>
<evidence type="ECO:0000256" key="9">
    <source>
        <dbReference type="PIRSR" id="PIRSR000097-3"/>
    </source>
</evidence>
<gene>
    <name evidence="11" type="ORF">BRETT_001758</name>
</gene>
<feature type="binding site" evidence="8">
    <location>
        <position position="115"/>
    </location>
    <ligand>
        <name>substrate</name>
    </ligand>
</feature>
<dbReference type="PANTHER" id="PTHR11732">
    <property type="entry name" value="ALDO/KETO REDUCTASE"/>
    <property type="match status" value="1"/>
</dbReference>
<evidence type="ECO:0000256" key="1">
    <source>
        <dbReference type="ARBA" id="ARBA00023002"/>
    </source>
</evidence>
<protein>
    <recommendedName>
        <fullName evidence="5">2-dehydropantolactone reductase</fullName>
        <ecNumber evidence="4">1.1.1.358</ecNumber>
    </recommendedName>
    <alternativeName>
        <fullName evidence="5">2-dehydropantolactone reductase</fullName>
    </alternativeName>
    <alternativeName>
        <fullName evidence="6">Ketopantoyl-lactone reductase</fullName>
    </alternativeName>
</protein>
<evidence type="ECO:0000259" key="10">
    <source>
        <dbReference type="Pfam" id="PF00248"/>
    </source>
</evidence>
<sequence>MVTPNNCTKTLTLNTGAHIPQIGLGTWKSPGDQCYASVKAALQSGYRHIDTARVYGNEEWVGKAINDFLKESKVPRSDLFVTTKLWCTEFEDPEEAIRDSLKRLGLDYIDLYLMHWPAAMAPSKTELFPRRPDGGRALLPFDEWSYVDTYKAMQKLVDLKLTRAIGISNFNIPKIEALLNDKDVHTVPACLQVELHPYLPQHELVDFCTSKGIVVEAYSPLGSSGAPLLKDSTLRVIAAKYDVSPATIILSWDVQRGIVVIPKSVNPIRIASNRKVVELADEDFKAVGELYKTIHKRFVSPDWGVNIFESDAHFN</sequence>
<organism evidence="11 12">
    <name type="scientific">Dekkera bruxellensis</name>
    <name type="common">Brettanomyces custersii</name>
    <dbReference type="NCBI Taxonomy" id="5007"/>
    <lineage>
        <taxon>Eukaryota</taxon>
        <taxon>Fungi</taxon>
        <taxon>Dikarya</taxon>
        <taxon>Ascomycota</taxon>
        <taxon>Saccharomycotina</taxon>
        <taxon>Pichiomycetes</taxon>
        <taxon>Pichiales</taxon>
        <taxon>Pichiaceae</taxon>
        <taxon>Brettanomyces</taxon>
    </lineage>
</organism>
<comment type="catalytic activity">
    <reaction evidence="3">
        <text>isatin + NADPH + H(+) = 3-hydroxyindolin-2-one + NADP(+)</text>
        <dbReference type="Rhea" id="RHEA:68608"/>
        <dbReference type="ChEBI" id="CHEBI:15378"/>
        <dbReference type="ChEBI" id="CHEBI:27539"/>
        <dbReference type="ChEBI" id="CHEBI:28536"/>
        <dbReference type="ChEBI" id="CHEBI:57783"/>
        <dbReference type="ChEBI" id="CHEBI:58349"/>
    </reaction>
</comment>
<dbReference type="PRINTS" id="PR00069">
    <property type="entry name" value="ALDKETRDTASE"/>
</dbReference>
<dbReference type="GO" id="GO:0047011">
    <property type="term" value="F:2-dehydropantolactone reductase (A-specific) activity"/>
    <property type="evidence" value="ECO:0007669"/>
    <property type="project" value="UniProtKB-ARBA"/>
</dbReference>